<dbReference type="Gene3D" id="3.10.129.110">
    <property type="entry name" value="Polyketide synthase dehydratase"/>
    <property type="match status" value="1"/>
</dbReference>
<organism evidence="11 12">
    <name type="scientific">Amycolatopsis balhimycina DSM 5908</name>
    <dbReference type="NCBI Taxonomy" id="1081091"/>
    <lineage>
        <taxon>Bacteria</taxon>
        <taxon>Bacillati</taxon>
        <taxon>Actinomycetota</taxon>
        <taxon>Actinomycetes</taxon>
        <taxon>Pseudonocardiales</taxon>
        <taxon>Pseudonocardiaceae</taxon>
        <taxon>Amycolatopsis</taxon>
    </lineage>
</organism>
<dbReference type="GO" id="GO:0004315">
    <property type="term" value="F:3-oxoacyl-[acyl-carrier-protein] synthase activity"/>
    <property type="evidence" value="ECO:0007669"/>
    <property type="project" value="InterPro"/>
</dbReference>
<feature type="domain" description="PKS/mFAS DH" evidence="10">
    <location>
        <begin position="1185"/>
        <end position="1462"/>
    </location>
</feature>
<dbReference type="PANTHER" id="PTHR43775">
    <property type="entry name" value="FATTY ACID SYNTHASE"/>
    <property type="match status" value="1"/>
</dbReference>
<keyword evidence="4" id="KW-0677">Repeat</keyword>
<accession>A0A428W7M4</accession>
<dbReference type="InterPro" id="IPR009081">
    <property type="entry name" value="PP-bd_ACP"/>
</dbReference>
<dbReference type="InterPro" id="IPR014031">
    <property type="entry name" value="Ketoacyl_synth_C"/>
</dbReference>
<feature type="active site" description="Proton acceptor; for dehydratase activity" evidence="7">
    <location>
        <position position="1221"/>
    </location>
</feature>
<dbReference type="SUPFAM" id="SSF55048">
    <property type="entry name" value="Probable ACP-binding domain of malonyl-CoA ACP transacylase"/>
    <property type="match status" value="1"/>
</dbReference>
<evidence type="ECO:0000256" key="3">
    <source>
        <dbReference type="ARBA" id="ARBA00022679"/>
    </source>
</evidence>
<dbReference type="InterPro" id="IPR016039">
    <property type="entry name" value="Thiolase-like"/>
</dbReference>
<reference evidence="11 12" key="1">
    <citation type="submission" date="2018-05" db="EMBL/GenBank/DDBJ databases">
        <title>Evolution of GPA BGCs.</title>
        <authorList>
            <person name="Waglechner N."/>
            <person name="Wright G.D."/>
        </authorList>
    </citation>
    <scope>NUCLEOTIDE SEQUENCE [LARGE SCALE GENOMIC DNA]</scope>
    <source>
        <strain evidence="11 12">DSM 5908</strain>
    </source>
</reference>
<dbReference type="GO" id="GO:0031177">
    <property type="term" value="F:phosphopantetheine binding"/>
    <property type="evidence" value="ECO:0007669"/>
    <property type="project" value="InterPro"/>
</dbReference>
<dbReference type="InterPro" id="IPR036291">
    <property type="entry name" value="NAD(P)-bd_dom_sf"/>
</dbReference>
<evidence type="ECO:0000313" key="12">
    <source>
        <dbReference type="Proteomes" id="UP000286716"/>
    </source>
</evidence>
<dbReference type="InterPro" id="IPR055123">
    <property type="entry name" value="SpnB-like_Rossmann"/>
</dbReference>
<keyword evidence="3" id="KW-0808">Transferase</keyword>
<dbReference type="Pfam" id="PF16197">
    <property type="entry name" value="KAsynt_C_assoc"/>
    <property type="match status" value="1"/>
</dbReference>
<dbReference type="SMART" id="SM01294">
    <property type="entry name" value="PKS_PP_betabranch"/>
    <property type="match status" value="2"/>
</dbReference>
<evidence type="ECO:0008006" key="13">
    <source>
        <dbReference type="Google" id="ProtNLM"/>
    </source>
</evidence>
<dbReference type="SMART" id="SM00823">
    <property type="entry name" value="PKS_PP"/>
    <property type="match status" value="2"/>
</dbReference>
<dbReference type="InterPro" id="IPR014043">
    <property type="entry name" value="Acyl_transferase_dom"/>
</dbReference>
<dbReference type="EMBL" id="QHHU01000049">
    <property type="protein sequence ID" value="RSM38967.1"/>
    <property type="molecule type" value="Genomic_DNA"/>
</dbReference>
<feature type="non-terminal residue" evidence="11">
    <location>
        <position position="1"/>
    </location>
</feature>
<sequence length="2126" mass="221619">VSRSGPAADGVDELVAELAGLGCRVEVRACDVADAEAVRELVGSVEPPLTAVVNAAGVLDDGVIGSLTPQRIHDVLRAKADAAWNLHQATLGHDLAGFVLFSSVAGTLGSAGQGNYAAANTFLDGLALLRHGQGLPAVAVAWGAWSPEAGMASRLRAADLTRMRRDGLPPLSLADGLALFDAAVSAPDALLLALRPDHTVLRARTGLAPLWHELVPARRAAAGALRPVAGGFAAELAELTRAQARDRVLADVRAVAAEVLGHASAVEVAAGREFRELGFDSLMSVELRNRLGTTTGLSLPVSLVYDYPTPEVLTGFLLTTLLGESRPEAPAVETRDVSGEPIAIVGMACRFPAGVSSPEDLWRLVIGGEDAVRPFPEDRGWDLAALAGDGPGRSDTQYGGFLADAAGFDNAFFGVSPREALAMDPQQRQLLETSWEALERAGIDPAGLRGSATGVFVGTNGQSYAAVVDGAEEDLAGHSLTGVSASVLSGRVSYLLGLEGPAVSVDTACSSSLVALHWAGQALRAGECSLALAGGVTVMASANGFVKFTRQGGLAPDGRCKAYAEGADGTGWSEGVGVLVLERLSDAQRNGHEVLAVVRGSAVNQDGASNGLTAPNGPSQQRVIRQALASAGLSTSDVDAVEGHGTGTRLGDPIEAHALLATYGRERETPLWLGSVKSNIGHTQAAAGVAGIIKMVLAMRHGMLPPSLHVDTPSSQVDWSAGAVRVLTEATPWPETDRPRRFAVSSFGISGTNAHTIIEAADPVTPAEREPRDVLVPWVLSAKTADALPAQAAQLADRLPDGGTVDIGWSLATTRTAFDHRAVVLAADRESGRAALRELSDAGTGDGRLAILFSGQGAQRAGMGCELYARYPVFASALDEVVEQLGIEGLREVMWSGDGLDETRFTQPALFAVETALFRLVVSWGVRPDFVAGHSVGEITAAHVAGVLSLADACALVEARGRLMQALPSGGAMLAVQATEEEARQWTEVSIAAVNGPNAVVLSGTEEAISAIRADRAKRLPVSHAFHSSLMEPMLDEFARALDGITFRAPEIPVVSNLTGDLVTEFGSGYWVRHVRDTVRFADTLETLYTNGIRTFLELGPDATLTTHVAALTGVTGIPALRKDKPEGECLLRALGAAYVQGVAVDWDAFFAPLEPRRVDLPTYAFRHRRFWPTPGVAGADATGHPLLTAVTARAGVTEGGSDVALTGRLSVRTHPWLADHVVGDRILFPGTGFVELAIRAGDEAGCGRIEDLTLLAPLVIPERDAVQVQVWVAEPDATGLRALDIHARPDGGDWTRHATGTLAPVATPPDDGFTTWPPPGATPADITGFYPGLAVLGLHYGPVFQGVRAVWRGADGDWFAEVELPEDAHQGGLGLHPALLDAALHAIRFVRSEDRAQDEGPALPFAWRDVDLYAHGAGTLRVRLHRAEDESVRLTAVDATGAPVITVGALALRALPAETATNTRDGLFGIDWAPVTATTSTTETTEVAVVGTDPWQVADALRDHGVDVRTAPGLTALGTPPAVVLVSVDAAGELPQAAHTAADRALELAREWLAVTDAGSASRLVLLTRGAHADQPAAAPVWGLVRSARSEHPGRFGLVDLDAGDLDPAALARAVAGEDSEALIRDGRVLAGRFVRATTAVPEAAVAGEAERPVPVDGFGGETVAGPGHVAAGNRERPVPADAAWDPERPVLITGGTGGLGRLLARHLAGRGFRHLVLTSRRGPAAEGIGELVAELAAAGTRAQVLACDLTDPAATADLVARCGELTAVVHAAGVLDDGLVTSLTPERLRPVLAAKVDAAWHLHEATRHLPLAGFVTFSSLAGVLGGRGQGNYAAGNTFLDALAAHRRAQGLPGQSIAWGSWEPAGGMTATLSANDLDRMRRSGFPPLPAATGLALFDAARAVDRALLVATGFDAAALRARDELPEVLRGLVRVPQRRAAVRGSQPVAALGDRLAGLSPSEQQDTVLGAVRTQVARVLGHGDAGSVGATQSFKDLGFDSLTAVELRNGLTTATGLKLPATLVFDYPTTSLLAEYLMGKLAPVSRAAGGSLVDELDRLEALLDPKTAKGRDGERILHRLESLTARVRQLSYSQPAKNEGRTDDDLSSVSVDELFSIIDQGFGSGQD</sequence>
<gene>
    <name evidence="11" type="ORF">DMA12_31305</name>
</gene>
<dbReference type="InterPro" id="IPR018201">
    <property type="entry name" value="Ketoacyl_synth_AS"/>
</dbReference>
<evidence type="ECO:0000256" key="2">
    <source>
        <dbReference type="ARBA" id="ARBA00022553"/>
    </source>
</evidence>
<dbReference type="InterPro" id="IPR042104">
    <property type="entry name" value="PKS_dehydratase_sf"/>
</dbReference>
<evidence type="ECO:0000256" key="1">
    <source>
        <dbReference type="ARBA" id="ARBA00022450"/>
    </source>
</evidence>
<dbReference type="InterPro" id="IPR020807">
    <property type="entry name" value="PKS_DH"/>
</dbReference>
<dbReference type="InterPro" id="IPR016035">
    <property type="entry name" value="Acyl_Trfase/lysoPLipase"/>
</dbReference>
<dbReference type="Gene3D" id="3.40.50.720">
    <property type="entry name" value="NAD(P)-binding Rossmann-like Domain"/>
    <property type="match status" value="2"/>
</dbReference>
<dbReference type="Pfam" id="PF14765">
    <property type="entry name" value="PS-DH"/>
    <property type="match status" value="1"/>
</dbReference>
<dbReference type="PANTHER" id="PTHR43775:SF51">
    <property type="entry name" value="INACTIVE PHENOLPHTHIOCEROL SYNTHESIS POLYKETIDE SYNTHASE TYPE I PKS1-RELATED"/>
    <property type="match status" value="1"/>
</dbReference>
<keyword evidence="12" id="KW-1185">Reference proteome</keyword>
<dbReference type="FunFam" id="3.40.47.10:FF:000019">
    <property type="entry name" value="Polyketide synthase type I"/>
    <property type="match status" value="1"/>
</dbReference>
<dbReference type="GO" id="GO:0004312">
    <property type="term" value="F:fatty acid synthase activity"/>
    <property type="evidence" value="ECO:0007669"/>
    <property type="project" value="TreeGrafter"/>
</dbReference>
<dbReference type="InterPro" id="IPR036736">
    <property type="entry name" value="ACP-like_sf"/>
</dbReference>
<dbReference type="SUPFAM" id="SSF47336">
    <property type="entry name" value="ACP-like"/>
    <property type="match status" value="2"/>
</dbReference>
<dbReference type="PROSITE" id="PS00606">
    <property type="entry name" value="KS3_1"/>
    <property type="match status" value="1"/>
</dbReference>
<dbReference type="InterPro" id="IPR016036">
    <property type="entry name" value="Malonyl_transacylase_ACP-bd"/>
</dbReference>
<feature type="domain" description="Carrier" evidence="8">
    <location>
        <begin position="1965"/>
        <end position="2040"/>
    </location>
</feature>
<dbReference type="FunFam" id="1.10.1200.10:FF:000007">
    <property type="entry name" value="Probable polyketide synthase pks17"/>
    <property type="match status" value="1"/>
</dbReference>
<dbReference type="Pfam" id="PF00109">
    <property type="entry name" value="ketoacyl-synt"/>
    <property type="match status" value="1"/>
</dbReference>
<dbReference type="SMART" id="SM00826">
    <property type="entry name" value="PKS_DH"/>
    <property type="match status" value="1"/>
</dbReference>
<evidence type="ECO:0000259" key="8">
    <source>
        <dbReference type="PROSITE" id="PS50075"/>
    </source>
</evidence>
<dbReference type="PROSITE" id="PS52004">
    <property type="entry name" value="KS3_2"/>
    <property type="match status" value="1"/>
</dbReference>
<dbReference type="Pfam" id="PF00698">
    <property type="entry name" value="Acyl_transf_1"/>
    <property type="match status" value="1"/>
</dbReference>
<dbReference type="InterPro" id="IPR049552">
    <property type="entry name" value="PKS_DH_N"/>
</dbReference>
<comment type="caution">
    <text evidence="11">The sequence shown here is derived from an EMBL/GenBank/DDBJ whole genome shotgun (WGS) entry which is preliminary data.</text>
</comment>
<dbReference type="Pfam" id="PF00550">
    <property type="entry name" value="PP-binding"/>
    <property type="match status" value="2"/>
</dbReference>
<dbReference type="SMART" id="SM00825">
    <property type="entry name" value="PKS_KS"/>
    <property type="match status" value="1"/>
</dbReference>
<dbReference type="OrthoDB" id="9778690at2"/>
<evidence type="ECO:0000259" key="10">
    <source>
        <dbReference type="PROSITE" id="PS52019"/>
    </source>
</evidence>
<evidence type="ECO:0000256" key="6">
    <source>
        <dbReference type="ARBA" id="ARBA00023315"/>
    </source>
</evidence>
<dbReference type="InterPro" id="IPR050091">
    <property type="entry name" value="PKS_NRPS_Biosynth_Enz"/>
</dbReference>
<dbReference type="Proteomes" id="UP000286716">
    <property type="component" value="Unassembled WGS sequence"/>
</dbReference>
<dbReference type="PROSITE" id="PS52019">
    <property type="entry name" value="PKS_MFAS_DH"/>
    <property type="match status" value="1"/>
</dbReference>
<dbReference type="SUPFAM" id="SSF53901">
    <property type="entry name" value="Thiolase-like"/>
    <property type="match status" value="1"/>
</dbReference>
<dbReference type="SUPFAM" id="SSF52151">
    <property type="entry name" value="FabD/lysophospholipase-like"/>
    <property type="match status" value="1"/>
</dbReference>
<dbReference type="SMART" id="SM00822">
    <property type="entry name" value="PKS_KR"/>
    <property type="match status" value="2"/>
</dbReference>
<dbReference type="InterPro" id="IPR032821">
    <property type="entry name" value="PKS_assoc"/>
</dbReference>
<dbReference type="InterPro" id="IPR049900">
    <property type="entry name" value="PKS_mFAS_DH"/>
</dbReference>
<feature type="region of interest" description="N-terminal hotdog fold" evidence="7">
    <location>
        <begin position="1185"/>
        <end position="1310"/>
    </location>
</feature>
<dbReference type="Pfam" id="PF22953">
    <property type="entry name" value="SpnB_Rossmann"/>
    <property type="match status" value="1"/>
</dbReference>
<dbReference type="PROSITE" id="PS50075">
    <property type="entry name" value="CARRIER"/>
    <property type="match status" value="2"/>
</dbReference>
<dbReference type="InterPro" id="IPR020841">
    <property type="entry name" value="PKS_Beta-ketoAc_synthase_dom"/>
</dbReference>
<name>A0A428W7M4_AMYBA</name>
<dbReference type="InterPro" id="IPR013968">
    <property type="entry name" value="PKS_KR"/>
</dbReference>
<feature type="domain" description="Ketosynthase family 3 (KS3)" evidence="9">
    <location>
        <begin position="339"/>
        <end position="760"/>
    </location>
</feature>
<dbReference type="CDD" id="cd00833">
    <property type="entry name" value="PKS"/>
    <property type="match status" value="1"/>
</dbReference>
<keyword evidence="1" id="KW-0596">Phosphopantetheine</keyword>
<keyword evidence="2" id="KW-0597">Phosphoprotein</keyword>
<dbReference type="Gene3D" id="3.40.47.10">
    <property type="match status" value="1"/>
</dbReference>
<proteinExistence type="predicted"/>
<dbReference type="Pfam" id="PF08659">
    <property type="entry name" value="KR"/>
    <property type="match status" value="2"/>
</dbReference>
<dbReference type="Gene3D" id="3.30.70.3290">
    <property type="match status" value="1"/>
</dbReference>
<dbReference type="InterPro" id="IPR006162">
    <property type="entry name" value="Ppantetheine_attach_site"/>
</dbReference>
<protein>
    <recommendedName>
        <fullName evidence="13">SDR family NAD(P)-dependent oxidoreductase</fullName>
    </recommendedName>
</protein>
<evidence type="ECO:0000313" key="11">
    <source>
        <dbReference type="EMBL" id="RSM38967.1"/>
    </source>
</evidence>
<evidence type="ECO:0000259" key="9">
    <source>
        <dbReference type="PROSITE" id="PS52004"/>
    </source>
</evidence>
<feature type="active site" description="Proton donor; for dehydratase activity" evidence="7">
    <location>
        <position position="1382"/>
    </location>
</feature>
<keyword evidence="5" id="KW-0511">Multifunctional enzyme</keyword>
<dbReference type="Gene3D" id="3.40.366.10">
    <property type="entry name" value="Malonyl-Coenzyme A Acyl Carrier Protein, domain 2"/>
    <property type="match status" value="1"/>
</dbReference>
<dbReference type="InterPro" id="IPR020806">
    <property type="entry name" value="PKS_PP-bd"/>
</dbReference>
<dbReference type="SUPFAM" id="SSF51735">
    <property type="entry name" value="NAD(P)-binding Rossmann-fold domains"/>
    <property type="match status" value="3"/>
</dbReference>
<dbReference type="InterPro" id="IPR049551">
    <property type="entry name" value="PKS_DH_C"/>
</dbReference>
<feature type="domain" description="Carrier" evidence="8">
    <location>
        <begin position="246"/>
        <end position="321"/>
    </location>
</feature>
<dbReference type="InterPro" id="IPR057326">
    <property type="entry name" value="KR_dom"/>
</dbReference>
<evidence type="ECO:0000256" key="7">
    <source>
        <dbReference type="PROSITE-ProRule" id="PRU01363"/>
    </source>
</evidence>
<dbReference type="GO" id="GO:0006633">
    <property type="term" value="P:fatty acid biosynthetic process"/>
    <property type="evidence" value="ECO:0007669"/>
    <property type="project" value="InterPro"/>
</dbReference>
<dbReference type="PROSITE" id="PS00012">
    <property type="entry name" value="PHOSPHOPANTETHEINE"/>
    <property type="match status" value="2"/>
</dbReference>
<dbReference type="Pfam" id="PF21089">
    <property type="entry name" value="PKS_DH_N"/>
    <property type="match status" value="1"/>
</dbReference>
<dbReference type="SMART" id="SM00827">
    <property type="entry name" value="PKS_AT"/>
    <property type="match status" value="1"/>
</dbReference>
<dbReference type="Pfam" id="PF02801">
    <property type="entry name" value="Ketoacyl-synt_C"/>
    <property type="match status" value="1"/>
</dbReference>
<keyword evidence="6" id="KW-0012">Acyltransferase</keyword>
<evidence type="ECO:0000256" key="5">
    <source>
        <dbReference type="ARBA" id="ARBA00023268"/>
    </source>
</evidence>
<dbReference type="Gene3D" id="1.10.1200.10">
    <property type="entry name" value="ACP-like"/>
    <property type="match status" value="2"/>
</dbReference>
<dbReference type="InterPro" id="IPR014030">
    <property type="entry name" value="Ketoacyl_synth_N"/>
</dbReference>
<feature type="region of interest" description="C-terminal hotdog fold" evidence="7">
    <location>
        <begin position="1322"/>
        <end position="1462"/>
    </location>
</feature>
<dbReference type="CDD" id="cd08956">
    <property type="entry name" value="KR_3_FAS_SDR_x"/>
    <property type="match status" value="2"/>
</dbReference>
<evidence type="ECO:0000256" key="4">
    <source>
        <dbReference type="ARBA" id="ARBA00022737"/>
    </source>
</evidence>
<dbReference type="InterPro" id="IPR001227">
    <property type="entry name" value="Ac_transferase_dom_sf"/>
</dbReference>